<keyword evidence="10 12" id="KW-1133">Transmembrane helix</keyword>
<evidence type="ECO:0000313" key="16">
    <source>
        <dbReference type="EMBL" id="SKA73653.1"/>
    </source>
</evidence>
<evidence type="ECO:0000259" key="13">
    <source>
        <dbReference type="PROSITE" id="PS51094"/>
    </source>
</evidence>
<keyword evidence="7" id="KW-0598">Phosphotransferase system</keyword>
<dbReference type="OrthoDB" id="9782569at2"/>
<dbReference type="Pfam" id="PF00359">
    <property type="entry name" value="PTS_EIIA_2"/>
    <property type="match status" value="1"/>
</dbReference>
<evidence type="ECO:0000256" key="2">
    <source>
        <dbReference type="ARBA" id="ARBA00022448"/>
    </source>
</evidence>
<keyword evidence="3" id="KW-1003">Cell membrane</keyword>
<evidence type="ECO:0000313" key="17">
    <source>
        <dbReference type="Proteomes" id="UP000190286"/>
    </source>
</evidence>
<evidence type="ECO:0000256" key="3">
    <source>
        <dbReference type="ARBA" id="ARBA00022475"/>
    </source>
</evidence>
<evidence type="ECO:0000256" key="7">
    <source>
        <dbReference type="ARBA" id="ARBA00022683"/>
    </source>
</evidence>
<keyword evidence="4" id="KW-0597">Phosphoprotein</keyword>
<dbReference type="GO" id="GO:0009401">
    <property type="term" value="P:phosphoenolpyruvate-dependent sugar phosphotransferase system"/>
    <property type="evidence" value="ECO:0007669"/>
    <property type="project" value="UniProtKB-KW"/>
</dbReference>
<dbReference type="Proteomes" id="UP000190286">
    <property type="component" value="Unassembled WGS sequence"/>
</dbReference>
<dbReference type="InterPro" id="IPR016152">
    <property type="entry name" value="PTrfase/Anion_transptr"/>
</dbReference>
<evidence type="ECO:0000256" key="11">
    <source>
        <dbReference type="ARBA" id="ARBA00023136"/>
    </source>
</evidence>
<dbReference type="GO" id="GO:0005886">
    <property type="term" value="C:plasma membrane"/>
    <property type="evidence" value="ECO:0007669"/>
    <property type="project" value="UniProtKB-SubCell"/>
</dbReference>
<dbReference type="NCBIfam" id="TIGR01427">
    <property type="entry name" value="PTS_IIC_fructo"/>
    <property type="match status" value="1"/>
</dbReference>
<dbReference type="GO" id="GO:0016301">
    <property type="term" value="F:kinase activity"/>
    <property type="evidence" value="ECO:0007669"/>
    <property type="project" value="UniProtKB-KW"/>
</dbReference>
<dbReference type="PROSITE" id="PS51099">
    <property type="entry name" value="PTS_EIIB_TYPE_2"/>
    <property type="match status" value="1"/>
</dbReference>
<dbReference type="NCBIfam" id="TIGR00829">
    <property type="entry name" value="FRU"/>
    <property type="match status" value="1"/>
</dbReference>
<feature type="transmembrane region" description="Helical" evidence="12">
    <location>
        <begin position="305"/>
        <end position="326"/>
    </location>
</feature>
<feature type="domain" description="PTS EIIB type-2" evidence="14">
    <location>
        <begin position="175"/>
        <end position="270"/>
    </location>
</feature>
<sequence length="630" mass="66378">MRIANYLRPDCVALRQQADSLTGAVQQMVTLLDGTDNLTDTAVFAADVRARLALGGVCVGNGLAIPHAKSTAVRQLQLAALTLDPPLPCDTPDGKPLDLLVMIAAPAEANDLHVQVLAELATLFLDTDFCARLRESETPEAFCRAISAREEQDAQEPPSAPSDAAPGAAKPGYQLLAVTACPTGIAHTYLAAEALQQAAQARGLTLKVETNGAAGVNDELTDDEIQAAECVIVAVDRSIPLARFVGKRLVYASAGDAVRDADRLLEKAVSGKAPVYRGGHAFRTSDWKELGREYYGHLMSGISHMLPFVVAGGVMLALSLLLQHLFGRSDITTMMTNVGNATFRMMYPVLAAFIAYSIADRPGFMPGLMGGYLAQLGTTTAPRLGWISSGFWGAIVAGFAAGLAVRLLNYLFRRIPQELDHIKTGLLVPLLSLLFVGALMVMAINPPLGRFNAWLSIQLDGMQGGSRLVLGTLLGGMMATDYGGPINKAAYVSGTLALVDQQYDLMAAVMAGGMIPPLGIGLACLLFPTRFTSTERCSAPQTLLMGATFVTEGALPFALRDPLRVSLACIAGSALAGFITILLGCGCPAPHGGLFLLPVMENPPGFLIALAVGTLTTALLLGMLKKPLKH</sequence>
<name>A0A1T4W8R5_9FIRM</name>
<dbReference type="PANTHER" id="PTHR30505:SF0">
    <property type="entry name" value="FRUCTOSE-LIKE PTS SYSTEM EIIBC COMPONENT-RELATED"/>
    <property type="match status" value="1"/>
</dbReference>
<dbReference type="InterPro" id="IPR003353">
    <property type="entry name" value="PTS_IIB_fruc"/>
</dbReference>
<evidence type="ECO:0000259" key="14">
    <source>
        <dbReference type="PROSITE" id="PS51099"/>
    </source>
</evidence>
<dbReference type="InterPro" id="IPR013014">
    <property type="entry name" value="PTS_EIIC_2"/>
</dbReference>
<evidence type="ECO:0000256" key="10">
    <source>
        <dbReference type="ARBA" id="ARBA00022989"/>
    </source>
</evidence>
<keyword evidence="2" id="KW-0813">Transport</keyword>
<dbReference type="InterPro" id="IPR002178">
    <property type="entry name" value="PTS_EIIA_type-2_dom"/>
</dbReference>
<dbReference type="PANTHER" id="PTHR30505">
    <property type="entry name" value="FRUCTOSE-LIKE PERMEASE"/>
    <property type="match status" value="1"/>
</dbReference>
<reference evidence="16 17" key="1">
    <citation type="submission" date="2017-02" db="EMBL/GenBank/DDBJ databases">
        <authorList>
            <person name="Peterson S.W."/>
        </authorList>
    </citation>
    <scope>NUCLEOTIDE SEQUENCE [LARGE SCALE GENOMIC DNA]</scope>
    <source>
        <strain evidence="16 17">ATCC 27749</strain>
    </source>
</reference>
<feature type="domain" description="PTS EIIA type-2" evidence="13">
    <location>
        <begin position="5"/>
        <end position="149"/>
    </location>
</feature>
<accession>A0A1T4W8R5</accession>
<dbReference type="SUPFAM" id="SSF52794">
    <property type="entry name" value="PTS system IIB component-like"/>
    <property type="match status" value="1"/>
</dbReference>
<dbReference type="EMBL" id="FUYF01000001">
    <property type="protein sequence ID" value="SKA73653.1"/>
    <property type="molecule type" value="Genomic_DNA"/>
</dbReference>
<dbReference type="InterPro" id="IPR003501">
    <property type="entry name" value="PTS_EIIB_2/3"/>
</dbReference>
<dbReference type="GO" id="GO:0090563">
    <property type="term" value="F:protein-phosphocysteine-sugar phosphotransferase activity"/>
    <property type="evidence" value="ECO:0007669"/>
    <property type="project" value="TreeGrafter"/>
</dbReference>
<dbReference type="AlphaFoldDB" id="A0A1T4W8R5"/>
<dbReference type="GO" id="GO:0005351">
    <property type="term" value="F:carbohydrate:proton symporter activity"/>
    <property type="evidence" value="ECO:0007669"/>
    <property type="project" value="InterPro"/>
</dbReference>
<dbReference type="PROSITE" id="PS51094">
    <property type="entry name" value="PTS_EIIA_TYPE_2"/>
    <property type="match status" value="1"/>
</dbReference>
<dbReference type="Pfam" id="PF02378">
    <property type="entry name" value="PTS_EIIC"/>
    <property type="match status" value="1"/>
</dbReference>
<evidence type="ECO:0000256" key="12">
    <source>
        <dbReference type="SAM" id="Phobius"/>
    </source>
</evidence>
<dbReference type="SUPFAM" id="SSF55804">
    <property type="entry name" value="Phoshotransferase/anion transport protein"/>
    <property type="match status" value="1"/>
</dbReference>
<keyword evidence="11 12" id="KW-0472">Membrane</keyword>
<dbReference type="PROSITE" id="PS51104">
    <property type="entry name" value="PTS_EIIC_TYPE_2"/>
    <property type="match status" value="1"/>
</dbReference>
<dbReference type="Gene3D" id="3.40.50.2300">
    <property type="match status" value="1"/>
</dbReference>
<dbReference type="InterPro" id="IPR006327">
    <property type="entry name" value="PTS_IIC_fruc"/>
</dbReference>
<dbReference type="STRING" id="745368.SAMN02745178_00189"/>
<gene>
    <name evidence="16" type="ORF">SAMN02745178_00189</name>
</gene>
<dbReference type="InterPro" id="IPR003352">
    <property type="entry name" value="PTS_EIIC"/>
</dbReference>
<dbReference type="InterPro" id="IPR013011">
    <property type="entry name" value="PTS_EIIB_2"/>
</dbReference>
<evidence type="ECO:0000256" key="1">
    <source>
        <dbReference type="ARBA" id="ARBA00004429"/>
    </source>
</evidence>
<keyword evidence="8 12" id="KW-0812">Transmembrane</keyword>
<feature type="transmembrane region" description="Helical" evidence="12">
    <location>
        <begin position="338"/>
        <end position="359"/>
    </location>
</feature>
<dbReference type="Pfam" id="PF02302">
    <property type="entry name" value="PTS_IIB"/>
    <property type="match status" value="1"/>
</dbReference>
<evidence type="ECO:0000256" key="6">
    <source>
        <dbReference type="ARBA" id="ARBA00022679"/>
    </source>
</evidence>
<dbReference type="CDD" id="cd00211">
    <property type="entry name" value="PTS_IIA_fru"/>
    <property type="match status" value="1"/>
</dbReference>
<dbReference type="Gene3D" id="3.40.930.10">
    <property type="entry name" value="Mannitol-specific EII, Chain A"/>
    <property type="match status" value="1"/>
</dbReference>
<keyword evidence="9" id="KW-0418">Kinase</keyword>
<dbReference type="RefSeq" id="WP_078783208.1">
    <property type="nucleotide sequence ID" value="NZ_FUYF01000001.1"/>
</dbReference>
<feature type="transmembrane region" description="Helical" evidence="12">
    <location>
        <begin position="565"/>
        <end position="584"/>
    </location>
</feature>
<proteinExistence type="predicted"/>
<keyword evidence="6" id="KW-0808">Transferase</keyword>
<feature type="transmembrane region" description="Helical" evidence="12">
    <location>
        <begin position="604"/>
        <end position="624"/>
    </location>
</feature>
<feature type="transmembrane region" description="Helical" evidence="12">
    <location>
        <begin position="391"/>
        <end position="412"/>
    </location>
</feature>
<organism evidence="16 17">
    <name type="scientific">Gemmiger formicilis</name>
    <dbReference type="NCBI Taxonomy" id="745368"/>
    <lineage>
        <taxon>Bacteria</taxon>
        <taxon>Bacillati</taxon>
        <taxon>Bacillota</taxon>
        <taxon>Clostridia</taxon>
        <taxon>Eubacteriales</taxon>
        <taxon>Gemmiger</taxon>
    </lineage>
</organism>
<dbReference type="InterPro" id="IPR050864">
    <property type="entry name" value="Bacterial_PTS_Sugar_Transport"/>
</dbReference>
<feature type="transmembrane region" description="Helical" evidence="12">
    <location>
        <begin position="424"/>
        <end position="444"/>
    </location>
</feature>
<keyword evidence="17" id="KW-1185">Reference proteome</keyword>
<evidence type="ECO:0000256" key="4">
    <source>
        <dbReference type="ARBA" id="ARBA00022553"/>
    </source>
</evidence>
<feature type="domain" description="PTS EIIC type-2" evidence="15">
    <location>
        <begin position="294"/>
        <end position="630"/>
    </location>
</feature>
<evidence type="ECO:0000256" key="5">
    <source>
        <dbReference type="ARBA" id="ARBA00022597"/>
    </source>
</evidence>
<protein>
    <submittedName>
        <fullName evidence="16">PTS system, fructose-specific IIC component</fullName>
    </submittedName>
</protein>
<evidence type="ECO:0000259" key="15">
    <source>
        <dbReference type="PROSITE" id="PS51104"/>
    </source>
</evidence>
<evidence type="ECO:0000256" key="8">
    <source>
        <dbReference type="ARBA" id="ARBA00022692"/>
    </source>
</evidence>
<comment type="subcellular location">
    <subcellularLocation>
        <location evidence="1">Cell inner membrane</location>
        <topology evidence="1">Multi-pass membrane protein</topology>
    </subcellularLocation>
</comment>
<feature type="transmembrane region" description="Helical" evidence="12">
    <location>
        <begin position="505"/>
        <end position="527"/>
    </location>
</feature>
<dbReference type="InterPro" id="IPR036095">
    <property type="entry name" value="PTS_EIIB-like_sf"/>
</dbReference>
<dbReference type="GeneID" id="93336689"/>
<dbReference type="CDD" id="cd05569">
    <property type="entry name" value="PTS_IIB_fructose"/>
    <property type="match status" value="1"/>
</dbReference>
<keyword evidence="5" id="KW-0762">Sugar transport</keyword>
<dbReference type="GO" id="GO:0022877">
    <property type="term" value="F:protein-N(PI)-phosphohistidine-fructose phosphotransferase system transporter activity"/>
    <property type="evidence" value="ECO:0007669"/>
    <property type="project" value="InterPro"/>
</dbReference>
<evidence type="ECO:0000256" key="9">
    <source>
        <dbReference type="ARBA" id="ARBA00022777"/>
    </source>
</evidence>